<feature type="transmembrane region" description="Helical" evidence="1">
    <location>
        <begin position="129"/>
        <end position="146"/>
    </location>
</feature>
<keyword evidence="3" id="KW-1185">Reference proteome</keyword>
<evidence type="ECO:0000313" key="3">
    <source>
        <dbReference type="Proteomes" id="UP000237665"/>
    </source>
</evidence>
<gene>
    <name evidence="2" type="ORF">AL468_11820</name>
</gene>
<keyword evidence="1" id="KW-1133">Transmembrane helix</keyword>
<protein>
    <recommendedName>
        <fullName evidence="4">Phosphohistidine phosphatase</fullName>
    </recommendedName>
</protein>
<reference evidence="3" key="1">
    <citation type="submission" date="2017-12" db="EMBL/GenBank/DDBJ databases">
        <title>FDA dAtabase for Regulatory Grade micrObial Sequences (FDA-ARGOS): Supporting development and validation of Infectious Disease Dx tests.</title>
        <authorList>
            <person name="Hoffmann M."/>
            <person name="Allard M."/>
            <person name="Evans P."/>
            <person name="Brown E."/>
            <person name="Tallon L.J."/>
            <person name="Sadzewicz L."/>
            <person name="Sengamalay N."/>
            <person name="Ott S."/>
            <person name="Godinez A."/>
            <person name="Nagaraj S."/>
            <person name="Vavikolanu K."/>
            <person name="Aluvathingal J."/>
            <person name="Nadendla S."/>
            <person name="Hobson J."/>
            <person name="Sichtig H."/>
        </authorList>
    </citation>
    <scope>NUCLEOTIDE SEQUENCE [LARGE SCALE GENOMIC DNA]</scope>
    <source>
        <strain evidence="3">LMG 3418</strain>
    </source>
</reference>
<keyword evidence="1" id="KW-0812">Transmembrane</keyword>
<name>A0ABN5HNC4_9VIBR</name>
<sequence>MKDLLDKLGSYNLFNYLLPGVVFSAIASSLTEYSLLQSDLLVGAFVYYFLGLIISRIGSIIVAPILKKTRFVKFSSYRDYVSASKNDELIPTLSEANNMYRTFVSLFLCLLFLKGYELMVLQLPCLKEWEISILVIALFILFLFSYRKQTAYITKRVQHQLSKD</sequence>
<organism evidence="2 3">
    <name type="scientific">Vibrio diabolicus</name>
    <dbReference type="NCBI Taxonomy" id="50719"/>
    <lineage>
        <taxon>Bacteria</taxon>
        <taxon>Pseudomonadati</taxon>
        <taxon>Pseudomonadota</taxon>
        <taxon>Gammaproteobacteria</taxon>
        <taxon>Vibrionales</taxon>
        <taxon>Vibrionaceae</taxon>
        <taxon>Vibrio</taxon>
        <taxon>Vibrio diabolicus subgroup</taxon>
    </lineage>
</organism>
<evidence type="ECO:0008006" key="4">
    <source>
        <dbReference type="Google" id="ProtNLM"/>
    </source>
</evidence>
<proteinExistence type="predicted"/>
<feature type="transmembrane region" description="Helical" evidence="1">
    <location>
        <begin position="45"/>
        <end position="66"/>
    </location>
</feature>
<dbReference type="EMBL" id="CP014134">
    <property type="protein sequence ID" value="AVH27804.1"/>
    <property type="molecule type" value="Genomic_DNA"/>
</dbReference>
<evidence type="ECO:0000256" key="1">
    <source>
        <dbReference type="SAM" id="Phobius"/>
    </source>
</evidence>
<accession>A0ABN5HNC4</accession>
<feature type="transmembrane region" description="Helical" evidence="1">
    <location>
        <begin position="103"/>
        <end position="123"/>
    </location>
</feature>
<evidence type="ECO:0000313" key="2">
    <source>
        <dbReference type="EMBL" id="AVH27804.1"/>
    </source>
</evidence>
<keyword evidence="1" id="KW-0472">Membrane</keyword>
<feature type="transmembrane region" description="Helical" evidence="1">
    <location>
        <begin position="12"/>
        <end position="33"/>
    </location>
</feature>
<dbReference type="Proteomes" id="UP000237665">
    <property type="component" value="Chromosome 1"/>
</dbReference>